<dbReference type="SMART" id="SM00490">
    <property type="entry name" value="HELICc"/>
    <property type="match status" value="1"/>
</dbReference>
<dbReference type="CDD" id="cd18791">
    <property type="entry name" value="SF2_C_RHA"/>
    <property type="match status" value="1"/>
</dbReference>
<keyword evidence="4" id="KW-0067">ATP-binding</keyword>
<dbReference type="PROSITE" id="PS51194">
    <property type="entry name" value="HELICASE_CTER"/>
    <property type="match status" value="1"/>
</dbReference>
<dbReference type="PANTHER" id="PTHR18934">
    <property type="entry name" value="ATP-DEPENDENT RNA HELICASE"/>
    <property type="match status" value="1"/>
</dbReference>
<dbReference type="Pfam" id="PF00271">
    <property type="entry name" value="Helicase_C"/>
    <property type="match status" value="1"/>
</dbReference>
<dbReference type="PROSITE" id="PS51192">
    <property type="entry name" value="HELICASE_ATP_BIND_1"/>
    <property type="match status" value="1"/>
</dbReference>
<feature type="domain" description="Helicase C-terminal" evidence="6">
    <location>
        <begin position="209"/>
        <end position="387"/>
    </location>
</feature>
<sequence length="675" mass="76007">MASDESPHFNEFWNAFVEHDVLIVSGGTGSGNTTQIPQFVASMAQTLNIGGRIACTQPRDLAAVKVAERVAQEAGCDLGAQVGYQIHGDDKTSEETRLIYVTDGSMVAQAFNDRNFSDYHTVFIYEAHECNNNIYLLMALVRRAVKARQNLEHNLKVIVMSTTISVDKHAEYFKDYATVTQVHMPGVTHQVRLRYLGESPRLTSTGHPDIDNIVEEACRTVANLVRNKYPPGNILVFMPGVSEVEMACQLIRKNIREVEVISLHSAQSEGAQNAILSSSTNKRRQCIVSTNIAETSITIPDIVYVIDTGIEKVKRLMPRTGAFEVRPRPISKAVANQRAGRCGRTRPGICFRMYTEQDFERNLRDQPDAEIVRDDVSAIYLKALAFGFTAATLPFIDPPPFENLAYANELLLDLDSGYINDLFQVTNAGKRAAQSPFEPNWNYAIEFAKVKYPRLAHHIVALATMCSSMQSIFLAAPTKLVPSSLAPRADPLSDLITELNALYAFEAEEPKRPNDRELDQWCDRRSLNRLLMEQVLLQRDSAIGTMEIRFEDAPEALNSQDGENIRKILARTFFRNIAFQSPSSNGELRYHTIHGNFEALVAQESMLSTGEHPWVMYDTLKMGRNNLYMERVTHIEPGWIADLPFFQDDRMKKNYHGNIAQWRVKEALDKIRAAI</sequence>
<feature type="domain" description="Helicase ATP-binding" evidence="5">
    <location>
        <begin position="13"/>
        <end position="182"/>
    </location>
</feature>
<dbReference type="OrthoDB" id="10253254at2759"/>
<dbReference type="PANTHER" id="PTHR18934:SF99">
    <property type="entry name" value="ATP-DEPENDENT RNA HELICASE DHX37-RELATED"/>
    <property type="match status" value="1"/>
</dbReference>
<dbReference type="GO" id="GO:0005524">
    <property type="term" value="F:ATP binding"/>
    <property type="evidence" value="ECO:0007669"/>
    <property type="project" value="UniProtKB-KW"/>
</dbReference>
<proteinExistence type="predicted"/>
<name>A0A9N9VUJ4_9HYPO</name>
<dbReference type="Proteomes" id="UP000696573">
    <property type="component" value="Unassembled WGS sequence"/>
</dbReference>
<accession>A0A9N9VUJ4</accession>
<comment type="caution">
    <text evidence="7">The sequence shown here is derived from an EMBL/GenBank/DDBJ whole genome shotgun (WGS) entry which is preliminary data.</text>
</comment>
<dbReference type="InterPro" id="IPR027417">
    <property type="entry name" value="P-loop_NTPase"/>
</dbReference>
<reference evidence="7" key="1">
    <citation type="submission" date="2021-10" db="EMBL/GenBank/DDBJ databases">
        <authorList>
            <person name="Piombo E."/>
        </authorList>
    </citation>
    <scope>NUCLEOTIDE SEQUENCE</scope>
</reference>
<evidence type="ECO:0000256" key="1">
    <source>
        <dbReference type="ARBA" id="ARBA00022741"/>
    </source>
</evidence>
<protein>
    <submittedName>
        <fullName evidence="7">Uncharacterized protein</fullName>
    </submittedName>
</protein>
<dbReference type="Pfam" id="PF07717">
    <property type="entry name" value="OB_NTP_bind"/>
    <property type="match status" value="1"/>
</dbReference>
<dbReference type="InterPro" id="IPR001650">
    <property type="entry name" value="Helicase_C-like"/>
</dbReference>
<gene>
    <name evidence="7" type="ORF">CRHIZ90672A_00002374</name>
</gene>
<evidence type="ECO:0000313" key="7">
    <source>
        <dbReference type="EMBL" id="CAH0032393.1"/>
    </source>
</evidence>
<dbReference type="GO" id="GO:0003723">
    <property type="term" value="F:RNA binding"/>
    <property type="evidence" value="ECO:0007669"/>
    <property type="project" value="TreeGrafter"/>
</dbReference>
<evidence type="ECO:0000256" key="2">
    <source>
        <dbReference type="ARBA" id="ARBA00022801"/>
    </source>
</evidence>
<dbReference type="CDD" id="cd17917">
    <property type="entry name" value="DEXHc_RHA-like"/>
    <property type="match status" value="1"/>
</dbReference>
<dbReference type="Gene3D" id="3.40.50.300">
    <property type="entry name" value="P-loop containing nucleotide triphosphate hydrolases"/>
    <property type="match status" value="2"/>
</dbReference>
<dbReference type="InterPro" id="IPR011709">
    <property type="entry name" value="DEAD-box_helicase_OB_fold"/>
</dbReference>
<dbReference type="SMART" id="SM00487">
    <property type="entry name" value="DEXDc"/>
    <property type="match status" value="1"/>
</dbReference>
<dbReference type="AlphaFoldDB" id="A0A9N9VUJ4"/>
<dbReference type="GO" id="GO:0004386">
    <property type="term" value="F:helicase activity"/>
    <property type="evidence" value="ECO:0007669"/>
    <property type="project" value="UniProtKB-KW"/>
</dbReference>
<dbReference type="GO" id="GO:0016787">
    <property type="term" value="F:hydrolase activity"/>
    <property type="evidence" value="ECO:0007669"/>
    <property type="project" value="UniProtKB-KW"/>
</dbReference>
<evidence type="ECO:0000313" key="8">
    <source>
        <dbReference type="Proteomes" id="UP000696573"/>
    </source>
</evidence>
<evidence type="ECO:0000256" key="4">
    <source>
        <dbReference type="ARBA" id="ARBA00022840"/>
    </source>
</evidence>
<keyword evidence="3" id="KW-0347">Helicase</keyword>
<keyword evidence="2" id="KW-0378">Hydrolase</keyword>
<evidence type="ECO:0000256" key="3">
    <source>
        <dbReference type="ARBA" id="ARBA00022806"/>
    </source>
</evidence>
<dbReference type="SUPFAM" id="SSF52540">
    <property type="entry name" value="P-loop containing nucleoside triphosphate hydrolases"/>
    <property type="match status" value="1"/>
</dbReference>
<organism evidence="7 8">
    <name type="scientific">Clonostachys rhizophaga</name>
    <dbReference type="NCBI Taxonomy" id="160324"/>
    <lineage>
        <taxon>Eukaryota</taxon>
        <taxon>Fungi</taxon>
        <taxon>Dikarya</taxon>
        <taxon>Ascomycota</taxon>
        <taxon>Pezizomycotina</taxon>
        <taxon>Sordariomycetes</taxon>
        <taxon>Hypocreomycetidae</taxon>
        <taxon>Hypocreales</taxon>
        <taxon>Bionectriaceae</taxon>
        <taxon>Clonostachys</taxon>
    </lineage>
</organism>
<dbReference type="EMBL" id="CABFNQ020000744">
    <property type="protein sequence ID" value="CAH0032393.1"/>
    <property type="molecule type" value="Genomic_DNA"/>
</dbReference>
<evidence type="ECO:0000259" key="5">
    <source>
        <dbReference type="PROSITE" id="PS51192"/>
    </source>
</evidence>
<keyword evidence="1" id="KW-0547">Nucleotide-binding</keyword>
<keyword evidence="8" id="KW-1185">Reference proteome</keyword>
<evidence type="ECO:0000259" key="6">
    <source>
        <dbReference type="PROSITE" id="PS51194"/>
    </source>
</evidence>
<dbReference type="InterPro" id="IPR014001">
    <property type="entry name" value="Helicase_ATP-bd"/>
</dbReference>